<accession>A0A8S9ZKE9</accession>
<dbReference type="AlphaFoldDB" id="A0A8S9ZKE9"/>
<dbReference type="GO" id="GO:0010506">
    <property type="term" value="P:regulation of autophagy"/>
    <property type="evidence" value="ECO:0007669"/>
    <property type="project" value="InterPro"/>
</dbReference>
<keyword evidence="2" id="KW-0547">Nucleotide-binding</keyword>
<evidence type="ECO:0000259" key="5">
    <source>
        <dbReference type="PROSITE" id="PS50011"/>
    </source>
</evidence>
<keyword evidence="1" id="KW-0808">Transferase</keyword>
<feature type="domain" description="Protein kinase" evidence="5">
    <location>
        <begin position="1"/>
        <end position="210"/>
    </location>
</feature>
<dbReference type="OrthoDB" id="346907at2759"/>
<dbReference type="Pfam" id="PF00069">
    <property type="entry name" value="Pkinase"/>
    <property type="match status" value="1"/>
</dbReference>
<dbReference type="EMBL" id="JABEBT010000070">
    <property type="protein sequence ID" value="KAF7633771.1"/>
    <property type="molecule type" value="Genomic_DNA"/>
</dbReference>
<evidence type="ECO:0000256" key="3">
    <source>
        <dbReference type="ARBA" id="ARBA00022777"/>
    </source>
</evidence>
<organism evidence="6 7">
    <name type="scientific">Meloidogyne graminicola</name>
    <dbReference type="NCBI Taxonomy" id="189291"/>
    <lineage>
        <taxon>Eukaryota</taxon>
        <taxon>Metazoa</taxon>
        <taxon>Ecdysozoa</taxon>
        <taxon>Nematoda</taxon>
        <taxon>Chromadorea</taxon>
        <taxon>Rhabditida</taxon>
        <taxon>Tylenchina</taxon>
        <taxon>Tylenchomorpha</taxon>
        <taxon>Tylenchoidea</taxon>
        <taxon>Meloidogynidae</taxon>
        <taxon>Meloidogyninae</taxon>
        <taxon>Meloidogyne</taxon>
    </lineage>
</organism>
<dbReference type="PANTHER" id="PTHR24348:SF22">
    <property type="entry name" value="NON-SPECIFIC SERINE_THREONINE PROTEIN KINASE"/>
    <property type="match status" value="1"/>
</dbReference>
<dbReference type="CDD" id="cd14014">
    <property type="entry name" value="STKc_PknB_like"/>
    <property type="match status" value="1"/>
</dbReference>
<comment type="caution">
    <text evidence="6">The sequence shown here is derived from an EMBL/GenBank/DDBJ whole genome shotgun (WGS) entry which is preliminary data.</text>
</comment>
<dbReference type="InterPro" id="IPR011009">
    <property type="entry name" value="Kinase-like_dom_sf"/>
</dbReference>
<gene>
    <name evidence="6" type="ORF">Mgra_00006840</name>
</gene>
<dbReference type="GO" id="GO:0016020">
    <property type="term" value="C:membrane"/>
    <property type="evidence" value="ECO:0007669"/>
    <property type="project" value="TreeGrafter"/>
</dbReference>
<sequence>MNKTANIEANILLRLKGSEYKKHFIKCHKVYQFETTFIVMEYCNGSLKDLIKRLGKLDIKSACTYLAHLIKGVDWLHNLGLMHRDLKPENILAGNFGDHWGLKIADFGISRDVPNVGEYLSKCGTRYYMAPEVLEGHRYDQSADIYSLGGVFSFMLRGVHPRDICFDKCGYPEFTNTFEVSHHSISSRMMCKRKEERLKLNEIIFTNNQINNNGICNYSRLSETSQYQRAKHLNFPSFPSLQKEELYQKRFPSTYLLSNVVGKVQTGRWERKSYFSVSTRGCCEICGIELSLIT</sequence>
<dbReference type="GO" id="GO:0004674">
    <property type="term" value="F:protein serine/threonine kinase activity"/>
    <property type="evidence" value="ECO:0007669"/>
    <property type="project" value="InterPro"/>
</dbReference>
<dbReference type="Gene3D" id="1.10.510.10">
    <property type="entry name" value="Transferase(Phosphotransferase) domain 1"/>
    <property type="match status" value="1"/>
</dbReference>
<dbReference type="PROSITE" id="PS50011">
    <property type="entry name" value="PROTEIN_KINASE_DOM"/>
    <property type="match status" value="1"/>
</dbReference>
<evidence type="ECO:0000313" key="7">
    <source>
        <dbReference type="Proteomes" id="UP000605970"/>
    </source>
</evidence>
<dbReference type="GO" id="GO:0000045">
    <property type="term" value="P:autophagosome assembly"/>
    <property type="evidence" value="ECO:0007669"/>
    <property type="project" value="TreeGrafter"/>
</dbReference>
<dbReference type="GO" id="GO:0005776">
    <property type="term" value="C:autophagosome"/>
    <property type="evidence" value="ECO:0007669"/>
    <property type="project" value="TreeGrafter"/>
</dbReference>
<dbReference type="PANTHER" id="PTHR24348">
    <property type="entry name" value="SERINE/THREONINE-PROTEIN KINASE UNC-51-RELATED"/>
    <property type="match status" value="1"/>
</dbReference>
<dbReference type="Proteomes" id="UP000605970">
    <property type="component" value="Unassembled WGS sequence"/>
</dbReference>
<dbReference type="GO" id="GO:0005524">
    <property type="term" value="F:ATP binding"/>
    <property type="evidence" value="ECO:0007669"/>
    <property type="project" value="UniProtKB-KW"/>
</dbReference>
<keyword evidence="3 6" id="KW-0418">Kinase</keyword>
<keyword evidence="4" id="KW-0067">ATP-binding</keyword>
<protein>
    <submittedName>
        <fullName evidence="6">Protein kinase domain-containing protein</fullName>
    </submittedName>
</protein>
<name>A0A8S9ZKE9_9BILA</name>
<dbReference type="InterPro" id="IPR045269">
    <property type="entry name" value="Atg1-like"/>
</dbReference>
<keyword evidence="7" id="KW-1185">Reference proteome</keyword>
<evidence type="ECO:0000256" key="1">
    <source>
        <dbReference type="ARBA" id="ARBA00022679"/>
    </source>
</evidence>
<dbReference type="SMART" id="SM00220">
    <property type="entry name" value="S_TKc"/>
    <property type="match status" value="1"/>
</dbReference>
<evidence type="ECO:0000313" key="6">
    <source>
        <dbReference type="EMBL" id="KAF7633771.1"/>
    </source>
</evidence>
<reference evidence="6" key="1">
    <citation type="journal article" date="2020" name="Ecol. Evol.">
        <title>Genome structure and content of the rice root-knot nematode (Meloidogyne graminicola).</title>
        <authorList>
            <person name="Phan N.T."/>
            <person name="Danchin E.G.J."/>
            <person name="Klopp C."/>
            <person name="Perfus-Barbeoch L."/>
            <person name="Kozlowski D.K."/>
            <person name="Koutsovoulos G.D."/>
            <person name="Lopez-Roques C."/>
            <person name="Bouchez O."/>
            <person name="Zahm M."/>
            <person name="Besnard G."/>
            <person name="Bellafiore S."/>
        </authorList>
    </citation>
    <scope>NUCLEOTIDE SEQUENCE</scope>
    <source>
        <strain evidence="6">VN-18</strain>
    </source>
</reference>
<evidence type="ECO:0000256" key="2">
    <source>
        <dbReference type="ARBA" id="ARBA00022741"/>
    </source>
</evidence>
<evidence type="ECO:0000256" key="4">
    <source>
        <dbReference type="ARBA" id="ARBA00022840"/>
    </source>
</evidence>
<dbReference type="InterPro" id="IPR000719">
    <property type="entry name" value="Prot_kinase_dom"/>
</dbReference>
<proteinExistence type="predicted"/>
<dbReference type="GO" id="GO:0005829">
    <property type="term" value="C:cytosol"/>
    <property type="evidence" value="ECO:0007669"/>
    <property type="project" value="TreeGrafter"/>
</dbReference>
<dbReference type="SUPFAM" id="SSF56112">
    <property type="entry name" value="Protein kinase-like (PK-like)"/>
    <property type="match status" value="1"/>
</dbReference>
<dbReference type="GO" id="GO:0000407">
    <property type="term" value="C:phagophore assembly site"/>
    <property type="evidence" value="ECO:0007669"/>
    <property type="project" value="TreeGrafter"/>
</dbReference>